<dbReference type="KEGG" id="acel:acsn021_38020"/>
<evidence type="ECO:0000313" key="16">
    <source>
        <dbReference type="Proteomes" id="UP000515561"/>
    </source>
</evidence>
<keyword evidence="9" id="KW-0067">ATP-binding</keyword>
<keyword evidence="1" id="KW-0004">4Fe-4S</keyword>
<dbReference type="GO" id="GO:0005524">
    <property type="term" value="F:ATP binding"/>
    <property type="evidence" value="ECO:0007669"/>
    <property type="project" value="UniProtKB-KW"/>
</dbReference>
<dbReference type="Gene3D" id="3.40.50.300">
    <property type="entry name" value="P-loop containing nucleotide triphosphate hydrolases"/>
    <property type="match status" value="3"/>
</dbReference>
<keyword evidence="16" id="KW-1185">Reference proteome</keyword>
<dbReference type="Pfam" id="PF12705">
    <property type="entry name" value="PDDEXK_1"/>
    <property type="match status" value="1"/>
</dbReference>
<gene>
    <name evidence="15" type="primary">addB</name>
    <name evidence="15" type="ORF">acsn021_38020</name>
</gene>
<keyword evidence="11" id="KW-0411">Iron-sulfur</keyword>
<organism evidence="15 16">
    <name type="scientific">Anaerocolumna cellulosilytica</name>
    <dbReference type="NCBI Taxonomy" id="433286"/>
    <lineage>
        <taxon>Bacteria</taxon>
        <taxon>Bacillati</taxon>
        <taxon>Bacillota</taxon>
        <taxon>Clostridia</taxon>
        <taxon>Lachnospirales</taxon>
        <taxon>Lachnospiraceae</taxon>
        <taxon>Anaerocolumna</taxon>
    </lineage>
</organism>
<proteinExistence type="predicted"/>
<dbReference type="GO" id="GO:0003677">
    <property type="term" value="F:DNA binding"/>
    <property type="evidence" value="ECO:0007669"/>
    <property type="project" value="UniProtKB-KW"/>
</dbReference>
<dbReference type="Gene3D" id="3.90.320.10">
    <property type="match status" value="1"/>
</dbReference>
<dbReference type="AlphaFoldDB" id="A0A6S6QYD8"/>
<keyword evidence="10" id="KW-0408">Iron</keyword>
<dbReference type="Proteomes" id="UP000515561">
    <property type="component" value="Chromosome"/>
</dbReference>
<evidence type="ECO:0000256" key="12">
    <source>
        <dbReference type="ARBA" id="ARBA00023125"/>
    </source>
</evidence>
<dbReference type="PANTHER" id="PTHR30591">
    <property type="entry name" value="RECBCD ENZYME SUBUNIT RECC"/>
    <property type="match status" value="1"/>
</dbReference>
<evidence type="ECO:0000256" key="1">
    <source>
        <dbReference type="ARBA" id="ARBA00022485"/>
    </source>
</evidence>
<evidence type="ECO:0000256" key="3">
    <source>
        <dbReference type="ARBA" id="ARBA00022723"/>
    </source>
</evidence>
<keyword evidence="13" id="KW-0234">DNA repair</keyword>
<dbReference type="GO" id="GO:0046872">
    <property type="term" value="F:metal ion binding"/>
    <property type="evidence" value="ECO:0007669"/>
    <property type="project" value="UniProtKB-KW"/>
</dbReference>
<sequence length="1155" mass="132853">MSLQLVLGKSGSGKSYYLYNEIINKSIQNEKTNYLILVPEQFTLQTQKDIVSMHPRQGTMNIDILSFMRLAYRIFDEVGEDDRPVLEDTGKSMVLRKLVAARRKELELFNHDVQKQGFIDELKSLISEIYQYSISIEKLEEMEQKSQGKPMLRGKLHDIIVIYKAFREYLSENYITAEEILDVLCEAIPKSKLIAESIICLDGFTGFTPAQYKLLLLLIQRAKKVIITITMDKYEMDKPDLEYKLFHLSKKTIKHLMDLGEMEQITVDPPIFMENVYKSRTPYRYKESRALAALEESLFRYPVREFKEEQSSISIHAAKAKKQEVNLVIREIKHLVREKGYRYQDIAVVTGDIAGYGRELQRGFEKAGIACFIDHKRDILSNPFVEFLRSALSIVAENFDYESIFRYLRSGLSGILQDDTDLLENYILALGIRGFNCYSTPFIRRYKGLSEGDLTRINETRQTLYEQILPLYQILKDKTKTVKEYTLGLYEFGIKMEVPQELEKFAEAFREQKLLAAAREYDQIYGIVMDLYDKLVELLGEEVIPLKDYIKILEAGLKEAKVGLIPPGLDQVMVGDIKRTRLKDIKALFFVGANDGIIPGSNDKGGILTDMERQALSEQNLELAPTQRQAAYTEKFYLYLAMTKPQERLYITFSKLSEDGKAVRPSYIIDTVRKIFPLLTIQDEEDFNEDLEHILGDNNGMDYLIKGIRNLSVFEETDTWKELFSYYHSKEEFRDTLRQLSQAATYVNQDKGLSKQIAGLLYGNILSGSVTRFEKYAACAFAHYVTYGLELQERQEYRLAVPDIGNLFHNAIELFSRKMSESEYNWHTIPDVIRDTWAAECVQEAAQGYGNAIFSSSKRYNYLVKRVERITKRTLWALSEQIKKGDFEPLAYELFFSEKSSLNSLNIDLSKEKGIRLQGRIDRLDLCEEENKLMVRVIDYKSGTTSFDLLSLYYGLQIQLAVYMSAALELMEQEHPDKEVIPAGILYYNIDDPFVDKGSNAEESILKELKMNGIVNSDAEVIKRLDKTFQTEGEQIRPSVKSDVIPVESNKDGLPTKRSSIADAGRLKRMEDYVIKTVKQYGDAILQGKTDIKPYQMGKRTACDYCPYKSVCGFDTKLNGYAYRNLGSLSTEEVWEKLTRKNGNKEGGDSSELDD</sequence>
<dbReference type="RefSeq" id="WP_184095484.1">
    <property type="nucleotide sequence ID" value="NZ_AP023367.1"/>
</dbReference>
<evidence type="ECO:0000256" key="4">
    <source>
        <dbReference type="ARBA" id="ARBA00022741"/>
    </source>
</evidence>
<keyword evidence="3" id="KW-0479">Metal-binding</keyword>
<dbReference type="SUPFAM" id="SSF52540">
    <property type="entry name" value="P-loop containing nucleoside triphosphate hydrolases"/>
    <property type="match status" value="1"/>
</dbReference>
<name>A0A6S6QYD8_9FIRM</name>
<evidence type="ECO:0000256" key="7">
    <source>
        <dbReference type="ARBA" id="ARBA00022806"/>
    </source>
</evidence>
<dbReference type="InterPro" id="IPR014140">
    <property type="entry name" value="DNA_helicase_suAddB"/>
</dbReference>
<evidence type="ECO:0000256" key="6">
    <source>
        <dbReference type="ARBA" id="ARBA00022801"/>
    </source>
</evidence>
<keyword evidence="7 15" id="KW-0347">Helicase</keyword>
<feature type="domain" description="UvrD-like helicase C-terminal" evidence="14">
    <location>
        <begin position="282"/>
        <end position="582"/>
    </location>
</feature>
<evidence type="ECO:0000256" key="9">
    <source>
        <dbReference type="ARBA" id="ARBA00022840"/>
    </source>
</evidence>
<evidence type="ECO:0000256" key="10">
    <source>
        <dbReference type="ARBA" id="ARBA00023004"/>
    </source>
</evidence>
<evidence type="ECO:0000313" key="15">
    <source>
        <dbReference type="EMBL" id="BCJ96233.1"/>
    </source>
</evidence>
<dbReference type="Pfam" id="PF13361">
    <property type="entry name" value="UvrD_C"/>
    <property type="match status" value="1"/>
</dbReference>
<keyword evidence="6" id="KW-0378">Hydrolase</keyword>
<dbReference type="Pfam" id="PF21445">
    <property type="entry name" value="ADDB_N"/>
    <property type="match status" value="1"/>
</dbReference>
<dbReference type="EMBL" id="AP023367">
    <property type="protein sequence ID" value="BCJ96233.1"/>
    <property type="molecule type" value="Genomic_DNA"/>
</dbReference>
<keyword evidence="4" id="KW-0547">Nucleotide-binding</keyword>
<protein>
    <submittedName>
        <fullName evidence="15">ATP-dependent helicase/deoxyribonuclease subunit B</fullName>
    </submittedName>
</protein>
<dbReference type="InterPro" id="IPR049035">
    <property type="entry name" value="ADDB_N"/>
</dbReference>
<dbReference type="PROSITE" id="PS51217">
    <property type="entry name" value="UVRD_HELICASE_CTER"/>
    <property type="match status" value="1"/>
</dbReference>
<evidence type="ECO:0000256" key="13">
    <source>
        <dbReference type="ARBA" id="ARBA00023204"/>
    </source>
</evidence>
<dbReference type="GO" id="GO:0051539">
    <property type="term" value="F:4 iron, 4 sulfur cluster binding"/>
    <property type="evidence" value="ECO:0007669"/>
    <property type="project" value="UniProtKB-KW"/>
</dbReference>
<keyword evidence="8" id="KW-0269">Exonuclease</keyword>
<dbReference type="GO" id="GO:0004527">
    <property type="term" value="F:exonuclease activity"/>
    <property type="evidence" value="ECO:0007669"/>
    <property type="project" value="UniProtKB-KW"/>
</dbReference>
<dbReference type="InterPro" id="IPR038726">
    <property type="entry name" value="PDDEXK_AddAB-type"/>
</dbReference>
<reference evidence="15 16" key="1">
    <citation type="journal article" date="2016" name="Int. J. Syst. Evol. Microbiol.">
        <title>Descriptions of Anaerotaenia torta gen. nov., sp. nov. and Anaerocolumna cellulosilytica gen. nov., sp. nov. isolated from a methanogenic reactor of cattle waste.</title>
        <authorList>
            <person name="Uek A."/>
            <person name="Ohtaki Y."/>
            <person name="Kaku N."/>
            <person name="Ueki K."/>
        </authorList>
    </citation>
    <scope>NUCLEOTIDE SEQUENCE [LARGE SCALE GENOMIC DNA]</scope>
    <source>
        <strain evidence="15 16">SN021</strain>
    </source>
</reference>
<evidence type="ECO:0000256" key="11">
    <source>
        <dbReference type="ARBA" id="ARBA00023014"/>
    </source>
</evidence>
<dbReference type="NCBIfam" id="TIGR02773">
    <property type="entry name" value="addB_Gpos"/>
    <property type="match status" value="1"/>
</dbReference>
<evidence type="ECO:0000256" key="2">
    <source>
        <dbReference type="ARBA" id="ARBA00022722"/>
    </source>
</evidence>
<dbReference type="GO" id="GO:0004386">
    <property type="term" value="F:helicase activity"/>
    <property type="evidence" value="ECO:0007669"/>
    <property type="project" value="UniProtKB-KW"/>
</dbReference>
<keyword evidence="5" id="KW-0227">DNA damage</keyword>
<dbReference type="GO" id="GO:0000724">
    <property type="term" value="P:double-strand break repair via homologous recombination"/>
    <property type="evidence" value="ECO:0007669"/>
    <property type="project" value="InterPro"/>
</dbReference>
<keyword evidence="12" id="KW-0238">DNA-binding</keyword>
<dbReference type="InterPro" id="IPR014017">
    <property type="entry name" value="DNA_helicase_UvrD-like_C"/>
</dbReference>
<evidence type="ECO:0000259" key="14">
    <source>
        <dbReference type="PROSITE" id="PS51217"/>
    </source>
</evidence>
<dbReference type="InterPro" id="IPR027417">
    <property type="entry name" value="P-loop_NTPase"/>
</dbReference>
<evidence type="ECO:0000256" key="5">
    <source>
        <dbReference type="ARBA" id="ARBA00022763"/>
    </source>
</evidence>
<evidence type="ECO:0000256" key="8">
    <source>
        <dbReference type="ARBA" id="ARBA00022839"/>
    </source>
</evidence>
<keyword evidence="2" id="KW-0540">Nuclease</keyword>
<dbReference type="PANTHER" id="PTHR30591:SF1">
    <property type="entry name" value="RECBCD ENZYME SUBUNIT RECC"/>
    <property type="match status" value="1"/>
</dbReference>
<accession>A0A6S6QYD8</accession>
<dbReference type="InterPro" id="IPR011604">
    <property type="entry name" value="PDDEXK-like_dom_sf"/>
</dbReference>